<dbReference type="FunFam" id="3.30.160.60:FF:002343">
    <property type="entry name" value="Zinc finger protein 33A"/>
    <property type="match status" value="1"/>
</dbReference>
<dbReference type="InterPro" id="IPR013087">
    <property type="entry name" value="Znf_C2H2_type"/>
</dbReference>
<evidence type="ECO:0000256" key="2">
    <source>
        <dbReference type="ARBA" id="ARBA00022737"/>
    </source>
</evidence>
<evidence type="ECO:0000256" key="1">
    <source>
        <dbReference type="ARBA" id="ARBA00022723"/>
    </source>
</evidence>
<organism evidence="7 8">
    <name type="scientific">Sinocyclocheilus grahami</name>
    <name type="common">Dianchi golden-line fish</name>
    <name type="synonym">Barbus grahami</name>
    <dbReference type="NCBI Taxonomy" id="75366"/>
    <lineage>
        <taxon>Eukaryota</taxon>
        <taxon>Metazoa</taxon>
        <taxon>Chordata</taxon>
        <taxon>Craniata</taxon>
        <taxon>Vertebrata</taxon>
        <taxon>Euteleostomi</taxon>
        <taxon>Actinopterygii</taxon>
        <taxon>Neopterygii</taxon>
        <taxon>Teleostei</taxon>
        <taxon>Ostariophysi</taxon>
        <taxon>Cypriniformes</taxon>
        <taxon>Cyprinidae</taxon>
        <taxon>Cyprininae</taxon>
        <taxon>Sinocyclocheilus</taxon>
    </lineage>
</organism>
<feature type="domain" description="C2H2-type" evidence="6">
    <location>
        <begin position="27"/>
        <end position="54"/>
    </location>
</feature>
<evidence type="ECO:0000313" key="7">
    <source>
        <dbReference type="Ensembl" id="ENSSGRP00000079476.1"/>
    </source>
</evidence>
<keyword evidence="8" id="KW-1185">Reference proteome</keyword>
<dbReference type="GO" id="GO:0043565">
    <property type="term" value="F:sequence-specific DNA binding"/>
    <property type="evidence" value="ECO:0007669"/>
    <property type="project" value="TreeGrafter"/>
</dbReference>
<dbReference type="PANTHER" id="PTHR24408:SF58">
    <property type="entry name" value="TRANSCRIPTION FACTOR (TFIIIA), PUTATIVE (AFU_ORTHOLOGUE AFUA_1G05150)-RELATED"/>
    <property type="match status" value="1"/>
</dbReference>
<name>A0A672QTI7_SINGR</name>
<keyword evidence="2" id="KW-0677">Repeat</keyword>
<feature type="domain" description="C2H2-type" evidence="6">
    <location>
        <begin position="55"/>
        <end position="81"/>
    </location>
</feature>
<dbReference type="SMART" id="SM00355">
    <property type="entry name" value="ZnF_C2H2"/>
    <property type="match status" value="7"/>
</dbReference>
<reference evidence="7" key="2">
    <citation type="submission" date="2025-09" db="UniProtKB">
        <authorList>
            <consortium name="Ensembl"/>
        </authorList>
    </citation>
    <scope>IDENTIFICATION</scope>
</reference>
<keyword evidence="4" id="KW-0862">Zinc</keyword>
<feature type="domain" description="C2H2-type" evidence="6">
    <location>
        <begin position="82"/>
        <end position="109"/>
    </location>
</feature>
<dbReference type="Gene3D" id="3.30.160.60">
    <property type="entry name" value="Classic Zinc Finger"/>
    <property type="match status" value="4"/>
</dbReference>
<dbReference type="PANTHER" id="PTHR24408">
    <property type="entry name" value="ZINC FINGER PROTEIN"/>
    <property type="match status" value="1"/>
</dbReference>
<dbReference type="Ensembl" id="ENSSGRT00000084634.1">
    <property type="protein sequence ID" value="ENSSGRP00000079476.1"/>
    <property type="gene ID" value="ENSSGRG00000040258.1"/>
</dbReference>
<feature type="domain" description="C2H2-type" evidence="6">
    <location>
        <begin position="251"/>
        <end position="278"/>
    </location>
</feature>
<reference evidence="7" key="1">
    <citation type="submission" date="2025-08" db="UniProtKB">
        <authorList>
            <consortium name="Ensembl"/>
        </authorList>
    </citation>
    <scope>IDENTIFICATION</scope>
</reference>
<evidence type="ECO:0000256" key="3">
    <source>
        <dbReference type="ARBA" id="ARBA00022771"/>
    </source>
</evidence>
<dbReference type="PROSITE" id="PS00028">
    <property type="entry name" value="ZINC_FINGER_C2H2_1"/>
    <property type="match status" value="3"/>
</dbReference>
<gene>
    <name evidence="7" type="primary">znf1035</name>
</gene>
<evidence type="ECO:0000256" key="5">
    <source>
        <dbReference type="PROSITE-ProRule" id="PRU00042"/>
    </source>
</evidence>
<dbReference type="GO" id="GO:0008270">
    <property type="term" value="F:zinc ion binding"/>
    <property type="evidence" value="ECO:0007669"/>
    <property type="project" value="UniProtKB-KW"/>
</dbReference>
<protein>
    <submittedName>
        <fullName evidence="7">Uncharacterized LOC107595368</fullName>
    </submittedName>
</protein>
<dbReference type="AlphaFoldDB" id="A0A672QTI7"/>
<sequence>MVCENEELLLKHTTEKHPAAGYICTIFPCRHCGAVSRQPSLKVRHRYLHRGSRLYRCQCGRSFQRQLHLLRHQVQHAESVRFVCARCGNTFEGAHKLTCHKRKHRNGRWCVKKKCKAAFDCSCGQMFTRPSALLWHMLKNSKLSKRTRKNSQSFPVFLLRHVAVHERRRKLKELVPPKDQATPQKVEDIYKEEFKCGLCQKAFVDSKALSEHCLTHMPGPSASKCQFCKRHFSSRAGLIRHIRLHTGEKPFPCPTCGRHFHRKEVLKLHQEKCTVEQPPPLQTSSTKQIQAEHSIDAASKKTSKVYNCSYCPHSFRFPNNLKLHERAHLAKTSNLNGFPQKK</sequence>
<dbReference type="Proteomes" id="UP000472262">
    <property type="component" value="Unassembled WGS sequence"/>
</dbReference>
<dbReference type="GO" id="GO:0005634">
    <property type="term" value="C:nucleus"/>
    <property type="evidence" value="ECO:0007669"/>
    <property type="project" value="TreeGrafter"/>
</dbReference>
<feature type="domain" description="C2H2-type" evidence="6">
    <location>
        <begin position="194"/>
        <end position="216"/>
    </location>
</feature>
<dbReference type="PROSITE" id="PS50157">
    <property type="entry name" value="ZINC_FINGER_C2H2_2"/>
    <property type="match status" value="7"/>
</dbReference>
<proteinExistence type="predicted"/>
<dbReference type="Pfam" id="PF00096">
    <property type="entry name" value="zf-C2H2"/>
    <property type="match status" value="3"/>
</dbReference>
<keyword evidence="3 5" id="KW-0863">Zinc-finger</keyword>
<feature type="domain" description="C2H2-type" evidence="6">
    <location>
        <begin position="223"/>
        <end position="250"/>
    </location>
</feature>
<dbReference type="GO" id="GO:0000981">
    <property type="term" value="F:DNA-binding transcription factor activity, RNA polymerase II-specific"/>
    <property type="evidence" value="ECO:0007669"/>
    <property type="project" value="TreeGrafter"/>
</dbReference>
<evidence type="ECO:0000256" key="4">
    <source>
        <dbReference type="ARBA" id="ARBA00022833"/>
    </source>
</evidence>
<evidence type="ECO:0000259" key="6">
    <source>
        <dbReference type="PROSITE" id="PS50157"/>
    </source>
</evidence>
<accession>A0A672QTI7</accession>
<dbReference type="SUPFAM" id="SSF57667">
    <property type="entry name" value="beta-beta-alpha zinc fingers"/>
    <property type="match status" value="4"/>
</dbReference>
<evidence type="ECO:0000313" key="8">
    <source>
        <dbReference type="Proteomes" id="UP000472262"/>
    </source>
</evidence>
<keyword evidence="1" id="KW-0479">Metal-binding</keyword>
<feature type="domain" description="C2H2-type" evidence="6">
    <location>
        <begin position="306"/>
        <end position="333"/>
    </location>
</feature>
<dbReference type="InterPro" id="IPR036236">
    <property type="entry name" value="Znf_C2H2_sf"/>
</dbReference>